<dbReference type="CDD" id="cd13140">
    <property type="entry name" value="MATE_like_1"/>
    <property type="match status" value="1"/>
</dbReference>
<feature type="transmembrane region" description="Helical" evidence="7">
    <location>
        <begin position="425"/>
        <end position="445"/>
    </location>
</feature>
<feature type="transmembrane region" description="Helical" evidence="7">
    <location>
        <begin position="96"/>
        <end position="119"/>
    </location>
</feature>
<dbReference type="InterPro" id="IPR052031">
    <property type="entry name" value="Membrane_Transporter-Flippase"/>
</dbReference>
<feature type="transmembrane region" description="Helical" evidence="7">
    <location>
        <begin position="397"/>
        <end position="419"/>
    </location>
</feature>
<evidence type="ECO:0000256" key="7">
    <source>
        <dbReference type="SAM" id="Phobius"/>
    </source>
</evidence>
<reference evidence="8 9" key="1">
    <citation type="journal article" date="2019" name="Nat. Med.">
        <title>A library of human gut bacterial isolates paired with longitudinal multiomics data enables mechanistic microbiome research.</title>
        <authorList>
            <person name="Poyet M."/>
            <person name="Groussin M."/>
            <person name="Gibbons S.M."/>
            <person name="Avila-Pacheco J."/>
            <person name="Jiang X."/>
            <person name="Kearney S.M."/>
            <person name="Perrotta A.R."/>
            <person name="Berdy B."/>
            <person name="Zhao S."/>
            <person name="Lieberman T.D."/>
            <person name="Swanson P.K."/>
            <person name="Smith M."/>
            <person name="Roesemann S."/>
            <person name="Alexander J.E."/>
            <person name="Rich S.A."/>
            <person name="Livny J."/>
            <person name="Vlamakis H."/>
            <person name="Clish C."/>
            <person name="Bullock K."/>
            <person name="Deik A."/>
            <person name="Scott J."/>
            <person name="Pierce K.A."/>
            <person name="Xavier R.J."/>
            <person name="Alm E.J."/>
        </authorList>
    </citation>
    <scope>NUCLEOTIDE SEQUENCE [LARGE SCALE GENOMIC DNA]</scope>
    <source>
        <strain evidence="8 9">BIOML-A4</strain>
    </source>
</reference>
<dbReference type="NCBIfam" id="TIGR00797">
    <property type="entry name" value="matE"/>
    <property type="match status" value="1"/>
</dbReference>
<organism evidence="8 9">
    <name type="scientific">Blautia massiliensis</name>
    <name type="common">ex Durand et al. 2017</name>
    <dbReference type="NCBI Taxonomy" id="1737424"/>
    <lineage>
        <taxon>Bacteria</taxon>
        <taxon>Bacillati</taxon>
        <taxon>Bacillota</taxon>
        <taxon>Clostridia</taxon>
        <taxon>Lachnospirales</taxon>
        <taxon>Lachnospiraceae</taxon>
        <taxon>Blautia</taxon>
    </lineage>
</organism>
<dbReference type="Proteomes" id="UP000473323">
    <property type="component" value="Unassembled WGS sequence"/>
</dbReference>
<dbReference type="GO" id="GO:0005886">
    <property type="term" value="C:plasma membrane"/>
    <property type="evidence" value="ECO:0007669"/>
    <property type="project" value="UniProtKB-SubCell"/>
</dbReference>
<dbReference type="InterPro" id="IPR048279">
    <property type="entry name" value="MdtK-like"/>
</dbReference>
<feature type="transmembrane region" description="Helical" evidence="7">
    <location>
        <begin position="328"/>
        <end position="348"/>
    </location>
</feature>
<dbReference type="PIRSF" id="PIRSF006603">
    <property type="entry name" value="DinF"/>
    <property type="match status" value="1"/>
</dbReference>
<sequence>MSMKRSKSIDLTSGPILKTLAELALPIMASSFLGTAYNITDMAWIGLLGSKAVAGVGVGGMYVWLSQGLVALPRMGGQVNTAQACGRKDYKEARSYAASALQMTILFGLLFAAASIIFLDPLIGFFNLTDPEAYSSARSYMLITCGLIIFSFLNLTLTGLFTAQGDSRSPLMANFLGLVGNMLLDPLLILGIGPFPRLETAGAAIATVTAQFLVFAVLIFRIFTSGLETNVLRELHLFSRFPGKFYKNIFRIGFPTAIQSMLYCMISMVLTRMVSAFGAAAIAVQRVGGQIESVSWNTADGFASALNAFTAQNFGAKKYDRIRQGYRISFGILTIWGLIITVAFVLLPRPISGLFFHDPESLGISVNYLIIIGFCEAFMAIELMTIGALSGLGMTKLCSIISIILTGARIPLAMLLTHAGMGLNGIWWALSLTSIVKGIIFTLTFRQTSRTKLN</sequence>
<comment type="caution">
    <text evidence="8">The sequence shown here is derived from an EMBL/GenBank/DDBJ whole genome shotgun (WGS) entry which is preliminary data.</text>
</comment>
<evidence type="ECO:0000313" key="8">
    <source>
        <dbReference type="EMBL" id="MZL61080.1"/>
    </source>
</evidence>
<evidence type="ECO:0000256" key="6">
    <source>
        <dbReference type="ARBA" id="ARBA00023136"/>
    </source>
</evidence>
<evidence type="ECO:0000256" key="3">
    <source>
        <dbReference type="ARBA" id="ARBA00022475"/>
    </source>
</evidence>
<dbReference type="InterPro" id="IPR002528">
    <property type="entry name" value="MATE_fam"/>
</dbReference>
<dbReference type="GO" id="GO:0042910">
    <property type="term" value="F:xenobiotic transmembrane transporter activity"/>
    <property type="evidence" value="ECO:0007669"/>
    <property type="project" value="InterPro"/>
</dbReference>
<dbReference type="PANTHER" id="PTHR43549:SF3">
    <property type="entry name" value="MULTIDRUG RESISTANCE PROTEIN YPNP-RELATED"/>
    <property type="match status" value="1"/>
</dbReference>
<evidence type="ECO:0000256" key="4">
    <source>
        <dbReference type="ARBA" id="ARBA00022692"/>
    </source>
</evidence>
<name>A0A6L8TD43_9FIRM</name>
<keyword evidence="2" id="KW-0813">Transport</keyword>
<feature type="transmembrane region" description="Helical" evidence="7">
    <location>
        <begin position="175"/>
        <end position="195"/>
    </location>
</feature>
<proteinExistence type="predicted"/>
<protein>
    <submittedName>
        <fullName evidence="8">MATE family efflux transporter</fullName>
    </submittedName>
</protein>
<gene>
    <name evidence="8" type="ORF">GT694_03255</name>
</gene>
<dbReference type="PANTHER" id="PTHR43549">
    <property type="entry name" value="MULTIDRUG RESISTANCE PROTEIN YPNP-RELATED"/>
    <property type="match status" value="1"/>
</dbReference>
<dbReference type="GO" id="GO:0015297">
    <property type="term" value="F:antiporter activity"/>
    <property type="evidence" value="ECO:0007669"/>
    <property type="project" value="InterPro"/>
</dbReference>
<keyword evidence="6 7" id="KW-0472">Membrane</keyword>
<feature type="transmembrane region" description="Helical" evidence="7">
    <location>
        <begin position="368"/>
        <end position="390"/>
    </location>
</feature>
<dbReference type="AlphaFoldDB" id="A0A6L8TD43"/>
<feature type="transmembrane region" description="Helical" evidence="7">
    <location>
        <begin position="139"/>
        <end position="163"/>
    </location>
</feature>
<feature type="transmembrane region" description="Helical" evidence="7">
    <location>
        <begin position="43"/>
        <end position="65"/>
    </location>
</feature>
<evidence type="ECO:0000256" key="5">
    <source>
        <dbReference type="ARBA" id="ARBA00022989"/>
    </source>
</evidence>
<dbReference type="EMBL" id="WWVT01000003">
    <property type="protein sequence ID" value="MZL61080.1"/>
    <property type="molecule type" value="Genomic_DNA"/>
</dbReference>
<keyword evidence="4 7" id="KW-0812">Transmembrane</keyword>
<feature type="transmembrane region" description="Helical" evidence="7">
    <location>
        <begin position="201"/>
        <end position="223"/>
    </location>
</feature>
<dbReference type="Pfam" id="PF01554">
    <property type="entry name" value="MatE"/>
    <property type="match status" value="2"/>
</dbReference>
<accession>A0A6L8TD43</accession>
<keyword evidence="3" id="KW-1003">Cell membrane</keyword>
<comment type="subcellular location">
    <subcellularLocation>
        <location evidence="1">Cell membrane</location>
        <topology evidence="1">Multi-pass membrane protein</topology>
    </subcellularLocation>
</comment>
<evidence type="ECO:0000313" key="9">
    <source>
        <dbReference type="Proteomes" id="UP000473323"/>
    </source>
</evidence>
<evidence type="ECO:0000256" key="2">
    <source>
        <dbReference type="ARBA" id="ARBA00022448"/>
    </source>
</evidence>
<evidence type="ECO:0000256" key="1">
    <source>
        <dbReference type="ARBA" id="ARBA00004651"/>
    </source>
</evidence>
<keyword evidence="5 7" id="KW-1133">Transmembrane helix</keyword>